<gene>
    <name evidence="1" type="ORF">KIPB_010314</name>
</gene>
<accession>A0A9K3D2Z7</accession>
<feature type="non-terminal residue" evidence="1">
    <location>
        <position position="1"/>
    </location>
</feature>
<name>A0A9K3D2Z7_9EUKA</name>
<dbReference type="Proteomes" id="UP000265618">
    <property type="component" value="Unassembled WGS sequence"/>
</dbReference>
<dbReference type="EMBL" id="BDIP01003798">
    <property type="protein sequence ID" value="GIQ88134.1"/>
    <property type="molecule type" value="Genomic_DNA"/>
</dbReference>
<keyword evidence="2" id="KW-1185">Reference proteome</keyword>
<evidence type="ECO:0000313" key="1">
    <source>
        <dbReference type="EMBL" id="GIQ88134.1"/>
    </source>
</evidence>
<dbReference type="AlphaFoldDB" id="A0A9K3D2Z7"/>
<evidence type="ECO:0000313" key="2">
    <source>
        <dbReference type="Proteomes" id="UP000265618"/>
    </source>
</evidence>
<comment type="caution">
    <text evidence="1">The sequence shown here is derived from an EMBL/GenBank/DDBJ whole genome shotgun (WGS) entry which is preliminary data.</text>
</comment>
<protein>
    <submittedName>
        <fullName evidence="1">Uncharacterized protein</fullName>
    </submittedName>
</protein>
<reference evidence="1 2" key="1">
    <citation type="journal article" date="2018" name="PLoS ONE">
        <title>The draft genome of Kipferlia bialata reveals reductive genome evolution in fornicate parasites.</title>
        <authorList>
            <person name="Tanifuji G."/>
            <person name="Takabayashi S."/>
            <person name="Kume K."/>
            <person name="Takagi M."/>
            <person name="Nakayama T."/>
            <person name="Kamikawa R."/>
            <person name="Inagaki Y."/>
            <person name="Hashimoto T."/>
        </authorList>
    </citation>
    <scope>NUCLEOTIDE SEQUENCE [LARGE SCALE GENOMIC DNA]</scope>
    <source>
        <strain evidence="1">NY0173</strain>
    </source>
</reference>
<sequence>MAMGTALKRAGQVELNQSIFAVGIDLPQFELVLNADGDYALCNSGSIHLMYPSYLDVLRARPAFDVPFAFYSTGLVEPTLSGVTDEGGYIYSMETYSNTTLTFADATWCEGLGLEEGYYPPTAWAAIESAMTVTARWAKLGYGRVMAYHDMYQTAMLYDTMSALRFDADADLEEVERMAEVSRYANTAALEQKDQVSAFQDSVTACIQEMLASIYMTLVQTDSGDDVIYLEEAGLLSDGYGADLLSFHSVLVNMNSDIITEMETLEELLL</sequence>
<organism evidence="1 2">
    <name type="scientific">Kipferlia bialata</name>
    <dbReference type="NCBI Taxonomy" id="797122"/>
    <lineage>
        <taxon>Eukaryota</taxon>
        <taxon>Metamonada</taxon>
        <taxon>Carpediemonas-like organisms</taxon>
        <taxon>Kipferlia</taxon>
    </lineage>
</organism>
<proteinExistence type="predicted"/>